<dbReference type="InterPro" id="IPR013783">
    <property type="entry name" value="Ig-like_fold"/>
</dbReference>
<dbReference type="PANTHER" id="PTHR10343">
    <property type="entry name" value="5'-AMP-ACTIVATED PROTEIN KINASE , BETA SUBUNIT"/>
    <property type="match status" value="1"/>
</dbReference>
<evidence type="ECO:0000259" key="3">
    <source>
        <dbReference type="Pfam" id="PF16561"/>
    </source>
</evidence>
<dbReference type="CDD" id="cd02859">
    <property type="entry name" value="E_set_AMPKbeta_like_N"/>
    <property type="match status" value="1"/>
</dbReference>
<evidence type="ECO:0000313" key="5">
    <source>
        <dbReference type="Proteomes" id="UP001281761"/>
    </source>
</evidence>
<evidence type="ECO:0000313" key="4">
    <source>
        <dbReference type="EMBL" id="KAK2959218.1"/>
    </source>
</evidence>
<proteinExistence type="inferred from homology"/>
<reference evidence="4 5" key="1">
    <citation type="journal article" date="2022" name="bioRxiv">
        <title>Genomics of Preaxostyla Flagellates Illuminates Evolutionary Transitions and the Path Towards Mitochondrial Loss.</title>
        <authorList>
            <person name="Novak L.V.F."/>
            <person name="Treitli S.C."/>
            <person name="Pyrih J."/>
            <person name="Halakuc P."/>
            <person name="Pipaliya S.V."/>
            <person name="Vacek V."/>
            <person name="Brzon O."/>
            <person name="Soukal P."/>
            <person name="Eme L."/>
            <person name="Dacks J.B."/>
            <person name="Karnkowska A."/>
            <person name="Elias M."/>
            <person name="Hampl V."/>
        </authorList>
    </citation>
    <scope>NUCLEOTIDE SEQUENCE [LARGE SCALE GENOMIC DNA]</scope>
    <source>
        <strain evidence="4">NAU3</strain>
        <tissue evidence="4">Gut</tissue>
    </source>
</reference>
<dbReference type="Proteomes" id="UP001281761">
    <property type="component" value="Unassembled WGS sequence"/>
</dbReference>
<feature type="compositionally biased region" description="Polar residues" evidence="2">
    <location>
        <begin position="72"/>
        <end position="96"/>
    </location>
</feature>
<keyword evidence="5" id="KW-1185">Reference proteome</keyword>
<dbReference type="Gene3D" id="2.60.40.10">
    <property type="entry name" value="Immunoglobulins"/>
    <property type="match status" value="1"/>
</dbReference>
<dbReference type="InterPro" id="IPR014756">
    <property type="entry name" value="Ig_E-set"/>
</dbReference>
<feature type="region of interest" description="Disordered" evidence="2">
    <location>
        <begin position="70"/>
        <end position="96"/>
    </location>
</feature>
<feature type="region of interest" description="Disordered" evidence="2">
    <location>
        <begin position="1"/>
        <end position="22"/>
    </location>
</feature>
<dbReference type="PANTHER" id="PTHR10343:SF84">
    <property type="entry name" value="5'-AMP-ACTIVATED PROTEIN KINASE SUBUNIT BETA-1"/>
    <property type="match status" value="1"/>
</dbReference>
<accession>A0ABQ9Y625</accession>
<dbReference type="Pfam" id="PF16561">
    <property type="entry name" value="AMPK1_CBM"/>
    <property type="match status" value="1"/>
</dbReference>
<name>A0ABQ9Y625_9EUKA</name>
<comment type="similarity">
    <text evidence="1">Belongs to the 5'-AMP-activated protein kinase beta subunit family.</text>
</comment>
<organism evidence="4 5">
    <name type="scientific">Blattamonas nauphoetae</name>
    <dbReference type="NCBI Taxonomy" id="2049346"/>
    <lineage>
        <taxon>Eukaryota</taxon>
        <taxon>Metamonada</taxon>
        <taxon>Preaxostyla</taxon>
        <taxon>Oxymonadida</taxon>
        <taxon>Blattamonas</taxon>
    </lineage>
</organism>
<gene>
    <name evidence="4" type="ORF">BLNAU_5776</name>
</gene>
<protein>
    <recommendedName>
        <fullName evidence="3">AMP-activated protein kinase glycogen-binding domain-containing protein</fullName>
    </recommendedName>
</protein>
<dbReference type="InterPro" id="IPR050827">
    <property type="entry name" value="CRP1_MDG1_kinase"/>
</dbReference>
<feature type="domain" description="AMP-activated protein kinase glycogen-binding" evidence="3">
    <location>
        <begin position="179"/>
        <end position="226"/>
    </location>
</feature>
<sequence>MGNGITGFDDGSKRHRSEEGDILRFPDVVDNAPLPENLQEQTLDQIIQAARPELFAAVDTTGEVGDMETQRLIPTTSSKNNTSDEGVQPKSTTPIQSHPVTFHWRYGAVQSVFVAGSFNNWRSKVPLSAIPDAEDVNGPTDDEIEYASLTTEQMETITQILQSKSNDADAGTNKLKWVRHWSITLSIPAGQYFFKFIVDGQWRHDPFYLSVPDPKGNVVNMMLVLPPQPESSAERIKAEGMKRVKADLGRLGLNKADVYNFPNDEEGVNKKYTQVIPTIQSYRKSAYPRMVPRHFSQTIIRNHWAHGRADIMPKMTHVLVNHLHISTSQHTPRRQKASAPKMAFPYHISILMSCSQPFRNKLVTLIFCSSPEEDPQKEERINAIIAKLHQSRITESAQPIPAIVEDRNDSLNQTAKNG</sequence>
<evidence type="ECO:0000256" key="2">
    <source>
        <dbReference type="SAM" id="MobiDB-lite"/>
    </source>
</evidence>
<feature type="compositionally biased region" description="Basic and acidic residues" evidence="2">
    <location>
        <begin position="10"/>
        <end position="22"/>
    </location>
</feature>
<evidence type="ECO:0000256" key="1">
    <source>
        <dbReference type="ARBA" id="ARBA00010926"/>
    </source>
</evidence>
<dbReference type="SUPFAM" id="SSF160219">
    <property type="entry name" value="AMPKBI-like"/>
    <property type="match status" value="1"/>
</dbReference>
<comment type="caution">
    <text evidence="4">The sequence shown here is derived from an EMBL/GenBank/DDBJ whole genome shotgun (WGS) entry which is preliminary data.</text>
</comment>
<dbReference type="EMBL" id="JARBJD010000031">
    <property type="protein sequence ID" value="KAK2959218.1"/>
    <property type="molecule type" value="Genomic_DNA"/>
</dbReference>
<dbReference type="InterPro" id="IPR037256">
    <property type="entry name" value="ASC_dom_sf"/>
</dbReference>
<dbReference type="SUPFAM" id="SSF81296">
    <property type="entry name" value="E set domains"/>
    <property type="match status" value="2"/>
</dbReference>
<dbReference type="InterPro" id="IPR032640">
    <property type="entry name" value="AMPK1_CBM"/>
</dbReference>